<name>A0ABT9ZQ37_9BACI</name>
<dbReference type="EMBL" id="JAUSUG010000002">
    <property type="protein sequence ID" value="MDQ0253352.1"/>
    <property type="molecule type" value="Genomic_DNA"/>
</dbReference>
<sequence>MNWIPYIFAEIKRFDTGIEDATAQLISYMEADPSVRLGIVTDGLEVKCIDRQGEVLNDLPKCRPQFLPETKDKRLYMNLKNGKKYIYATELDDSENVEIYDSETGLFVEYDLKSSIPLIGNGVAVVPITADE</sequence>
<feature type="domain" description="Type I restriction enzyme R protein N-terminal" evidence="1">
    <location>
        <begin position="5"/>
        <end position="60"/>
    </location>
</feature>
<dbReference type="Proteomes" id="UP001230005">
    <property type="component" value="Unassembled WGS sequence"/>
</dbReference>
<protein>
    <recommendedName>
        <fullName evidence="1">Type I restriction enzyme R protein N-terminal domain-containing protein</fullName>
    </recommendedName>
</protein>
<evidence type="ECO:0000313" key="2">
    <source>
        <dbReference type="EMBL" id="MDQ0253352.1"/>
    </source>
</evidence>
<organism evidence="2 3">
    <name type="scientific">Evansella vedderi</name>
    <dbReference type="NCBI Taxonomy" id="38282"/>
    <lineage>
        <taxon>Bacteria</taxon>
        <taxon>Bacillati</taxon>
        <taxon>Bacillota</taxon>
        <taxon>Bacilli</taxon>
        <taxon>Bacillales</taxon>
        <taxon>Bacillaceae</taxon>
        <taxon>Evansella</taxon>
    </lineage>
</organism>
<accession>A0ABT9ZQ37</accession>
<dbReference type="InterPro" id="IPR029464">
    <property type="entry name" value="HSDR_N"/>
</dbReference>
<gene>
    <name evidence="2" type="ORF">J2S74_000724</name>
</gene>
<evidence type="ECO:0000259" key="1">
    <source>
        <dbReference type="Pfam" id="PF13588"/>
    </source>
</evidence>
<keyword evidence="3" id="KW-1185">Reference proteome</keyword>
<proteinExistence type="predicted"/>
<dbReference type="RefSeq" id="WP_307321873.1">
    <property type="nucleotide sequence ID" value="NZ_JAUSUG010000002.1"/>
</dbReference>
<reference evidence="2 3" key="1">
    <citation type="submission" date="2023-07" db="EMBL/GenBank/DDBJ databases">
        <title>Genomic Encyclopedia of Type Strains, Phase IV (KMG-IV): sequencing the most valuable type-strain genomes for metagenomic binning, comparative biology and taxonomic classification.</title>
        <authorList>
            <person name="Goeker M."/>
        </authorList>
    </citation>
    <scope>NUCLEOTIDE SEQUENCE [LARGE SCALE GENOMIC DNA]</scope>
    <source>
        <strain evidence="2 3">DSM 9768</strain>
    </source>
</reference>
<comment type="caution">
    <text evidence="2">The sequence shown here is derived from an EMBL/GenBank/DDBJ whole genome shotgun (WGS) entry which is preliminary data.</text>
</comment>
<evidence type="ECO:0000313" key="3">
    <source>
        <dbReference type="Proteomes" id="UP001230005"/>
    </source>
</evidence>
<dbReference type="Pfam" id="PF13588">
    <property type="entry name" value="HSDR_N_2"/>
    <property type="match status" value="1"/>
</dbReference>